<dbReference type="GO" id="GO:0016787">
    <property type="term" value="F:hydrolase activity"/>
    <property type="evidence" value="ECO:0007669"/>
    <property type="project" value="UniProtKB-KW"/>
</dbReference>
<feature type="domain" description="Helicase ATP-binding" evidence="8">
    <location>
        <begin position="77"/>
        <end position="251"/>
    </location>
</feature>
<dbReference type="AlphaFoldDB" id="A0AAD6EPU2"/>
<dbReference type="InterPro" id="IPR014001">
    <property type="entry name" value="Helicase_ATP-bd"/>
</dbReference>
<dbReference type="Pfam" id="PF00271">
    <property type="entry name" value="Helicase_C"/>
    <property type="match status" value="1"/>
</dbReference>
<comment type="caution">
    <text evidence="10">The sequence shown here is derived from an EMBL/GenBank/DDBJ whole genome shotgun (WGS) entry which is preliminary data.</text>
</comment>
<dbReference type="InterPro" id="IPR025313">
    <property type="entry name" value="SPB4-like_CTE"/>
</dbReference>
<keyword evidence="5 6" id="KW-0694">RNA-binding</keyword>
<comment type="similarity">
    <text evidence="6">Belongs to the DEAD box helicase family.</text>
</comment>
<dbReference type="PROSITE" id="PS51192">
    <property type="entry name" value="HELICASE_ATP_BIND_1"/>
    <property type="match status" value="1"/>
</dbReference>
<feature type="region of interest" description="Disordered" evidence="7">
    <location>
        <begin position="1"/>
        <end position="30"/>
    </location>
</feature>
<evidence type="ECO:0000256" key="2">
    <source>
        <dbReference type="ARBA" id="ARBA00022801"/>
    </source>
</evidence>
<dbReference type="SUPFAM" id="SSF52540">
    <property type="entry name" value="P-loop containing nucleoside triphosphate hydrolases"/>
    <property type="match status" value="2"/>
</dbReference>
<sequence>MKRPLTPSRSKPDAAEENPAKKRSRSDSETEALLLEKHNKSKVEVFSDLVLSPQTLKALHENHMGSLSMTQIQSSAIPPLLEGKDVMAVARTSTGDTLAFLIPAVEMLCKQHFSPKNGTGIIILCPTGELAIKVHTDAKALLKYHTLTSGLVMNGNGRRREAESLVKGVNLLVSTPSRLLFHLKNTKGFLYKNLKCVIIHEADQIGIDLRKEIKHIFELLPKKRQNALFCGTPSKEMDELALFLFKKKKGNEHHVLITLSAEKPKVNLRMVKQRYCIIPSKRRLISLCAFLKRNLSKKSLVVFSSSNSVQFHSEILTYLQIDCLRIHSKMTQQKQTSTFIDFCKADKGILLCASAVIACASHLPAVDWFLQYELPGNPKDYIYTLNQVVASQNDRKAHPILFLMQEESKFLQLLGDMGITLEEYQCDGMKLLDLSSRLEKAVGENYYLNQLARDAYRSYLSAYSCKLSKDVFNTQNLNFQSVAASFCISCPPKVELS</sequence>
<dbReference type="GO" id="GO:0003724">
    <property type="term" value="F:RNA helicase activity"/>
    <property type="evidence" value="ECO:0007669"/>
    <property type="project" value="UniProtKB-EC"/>
</dbReference>
<comment type="catalytic activity">
    <reaction evidence="6">
        <text>ATP + H2O = ADP + phosphate + H(+)</text>
        <dbReference type="Rhea" id="RHEA:13065"/>
        <dbReference type="ChEBI" id="CHEBI:15377"/>
        <dbReference type="ChEBI" id="CHEBI:15378"/>
        <dbReference type="ChEBI" id="CHEBI:30616"/>
        <dbReference type="ChEBI" id="CHEBI:43474"/>
        <dbReference type="ChEBI" id="CHEBI:456216"/>
        <dbReference type="EC" id="3.6.4.13"/>
    </reaction>
</comment>
<accession>A0AAD6EPU2</accession>
<keyword evidence="3 6" id="KW-0347">Helicase</keyword>
<keyword evidence="2 6" id="KW-0378">Hydrolase</keyword>
<evidence type="ECO:0000256" key="1">
    <source>
        <dbReference type="ARBA" id="ARBA00022741"/>
    </source>
</evidence>
<dbReference type="PROSITE" id="PS51194">
    <property type="entry name" value="HELICASE_CTER"/>
    <property type="match status" value="1"/>
</dbReference>
<dbReference type="Gene3D" id="3.40.50.300">
    <property type="entry name" value="P-loop containing nucleotide triphosphate hydrolases"/>
    <property type="match status" value="2"/>
</dbReference>
<gene>
    <name evidence="10" type="ORF">LUZ61_000406</name>
</gene>
<dbReference type="InterPro" id="IPR011545">
    <property type="entry name" value="DEAD/DEAH_box_helicase_dom"/>
</dbReference>
<feature type="domain" description="Helicase C-terminal" evidence="9">
    <location>
        <begin position="270"/>
        <end position="435"/>
    </location>
</feature>
<dbReference type="PANTHER" id="PTHR24031">
    <property type="entry name" value="RNA HELICASE"/>
    <property type="match status" value="1"/>
</dbReference>
<keyword evidence="1 6" id="KW-0547">Nucleotide-binding</keyword>
<dbReference type="EMBL" id="JAMRDG010000001">
    <property type="protein sequence ID" value="KAJ3696701.1"/>
    <property type="molecule type" value="Genomic_DNA"/>
</dbReference>
<protein>
    <recommendedName>
        <fullName evidence="6">ATP-dependent RNA helicase</fullName>
        <ecNumber evidence="6">3.6.4.13</ecNumber>
    </recommendedName>
</protein>
<dbReference type="InterPro" id="IPR001650">
    <property type="entry name" value="Helicase_C-like"/>
</dbReference>
<dbReference type="InterPro" id="IPR027417">
    <property type="entry name" value="P-loop_NTPase"/>
</dbReference>
<comment type="domain">
    <text evidence="6">The Q motif is unique to and characteristic of the DEAD box family of RNA helicases and controls ATP binding and hydrolysis.</text>
</comment>
<dbReference type="GO" id="GO:0005524">
    <property type="term" value="F:ATP binding"/>
    <property type="evidence" value="ECO:0007669"/>
    <property type="project" value="UniProtKB-UniRule"/>
</dbReference>
<evidence type="ECO:0000313" key="10">
    <source>
        <dbReference type="EMBL" id="KAJ3696701.1"/>
    </source>
</evidence>
<feature type="compositionally biased region" description="Basic and acidic residues" evidence="7">
    <location>
        <begin position="10"/>
        <end position="30"/>
    </location>
</feature>
<dbReference type="EC" id="3.6.4.13" evidence="6"/>
<dbReference type="SMART" id="SM00487">
    <property type="entry name" value="DEXDc"/>
    <property type="match status" value="1"/>
</dbReference>
<proteinExistence type="inferred from homology"/>
<organism evidence="10 11">
    <name type="scientific">Rhynchospora tenuis</name>
    <dbReference type="NCBI Taxonomy" id="198213"/>
    <lineage>
        <taxon>Eukaryota</taxon>
        <taxon>Viridiplantae</taxon>
        <taxon>Streptophyta</taxon>
        <taxon>Embryophyta</taxon>
        <taxon>Tracheophyta</taxon>
        <taxon>Spermatophyta</taxon>
        <taxon>Magnoliopsida</taxon>
        <taxon>Liliopsida</taxon>
        <taxon>Poales</taxon>
        <taxon>Cyperaceae</taxon>
        <taxon>Cyperoideae</taxon>
        <taxon>Rhynchosporeae</taxon>
        <taxon>Rhynchospora</taxon>
    </lineage>
</organism>
<keyword evidence="11" id="KW-1185">Reference proteome</keyword>
<evidence type="ECO:0000256" key="4">
    <source>
        <dbReference type="ARBA" id="ARBA00022840"/>
    </source>
</evidence>
<evidence type="ECO:0000256" key="6">
    <source>
        <dbReference type="RuleBase" id="RU365068"/>
    </source>
</evidence>
<evidence type="ECO:0000259" key="8">
    <source>
        <dbReference type="PROSITE" id="PS51192"/>
    </source>
</evidence>
<evidence type="ECO:0000256" key="5">
    <source>
        <dbReference type="ARBA" id="ARBA00022884"/>
    </source>
</evidence>
<evidence type="ECO:0000256" key="3">
    <source>
        <dbReference type="ARBA" id="ARBA00022806"/>
    </source>
</evidence>
<dbReference type="SMART" id="SM01178">
    <property type="entry name" value="DUF4217"/>
    <property type="match status" value="1"/>
</dbReference>
<reference evidence="10 11" key="1">
    <citation type="journal article" date="2022" name="Cell">
        <title>Repeat-based holocentromeres influence genome architecture and karyotype evolution.</title>
        <authorList>
            <person name="Hofstatter P.G."/>
            <person name="Thangavel G."/>
            <person name="Lux T."/>
            <person name="Neumann P."/>
            <person name="Vondrak T."/>
            <person name="Novak P."/>
            <person name="Zhang M."/>
            <person name="Costa L."/>
            <person name="Castellani M."/>
            <person name="Scott A."/>
            <person name="Toegelov H."/>
            <person name="Fuchs J."/>
            <person name="Mata-Sucre Y."/>
            <person name="Dias Y."/>
            <person name="Vanzela A.L.L."/>
            <person name="Huettel B."/>
            <person name="Almeida C.C.S."/>
            <person name="Simkova H."/>
            <person name="Souza G."/>
            <person name="Pedrosa-Harand A."/>
            <person name="Macas J."/>
            <person name="Mayer K.F.X."/>
            <person name="Houben A."/>
            <person name="Marques A."/>
        </authorList>
    </citation>
    <scope>NUCLEOTIDE SEQUENCE [LARGE SCALE GENOMIC DNA]</scope>
    <source>
        <strain evidence="10">RhyTen1mFocal</strain>
    </source>
</reference>
<evidence type="ECO:0000256" key="7">
    <source>
        <dbReference type="SAM" id="MobiDB-lite"/>
    </source>
</evidence>
<dbReference type="Proteomes" id="UP001210211">
    <property type="component" value="Unassembled WGS sequence"/>
</dbReference>
<dbReference type="Pfam" id="PF00270">
    <property type="entry name" value="DEAD"/>
    <property type="match status" value="1"/>
</dbReference>
<comment type="function">
    <text evidence="6">RNA helicase.</text>
</comment>
<dbReference type="GO" id="GO:0003723">
    <property type="term" value="F:RNA binding"/>
    <property type="evidence" value="ECO:0007669"/>
    <property type="project" value="UniProtKB-UniRule"/>
</dbReference>
<name>A0AAD6EPU2_9POAL</name>
<dbReference type="Pfam" id="PF13959">
    <property type="entry name" value="CTE_SPB4"/>
    <property type="match status" value="1"/>
</dbReference>
<evidence type="ECO:0000259" key="9">
    <source>
        <dbReference type="PROSITE" id="PS51194"/>
    </source>
</evidence>
<keyword evidence="4 6" id="KW-0067">ATP-binding</keyword>
<evidence type="ECO:0000313" key="11">
    <source>
        <dbReference type="Proteomes" id="UP001210211"/>
    </source>
</evidence>